<sequence length="561" mass="63764">MRQLITLMKQLHHRSLEQEKRQMTSDRYDFPCRSLVVLAALLLQCVCSLEGIAQPPEIAPQSLDFRRQATRRMIFDRSQHIPLASLQPSQIVGLDLMHPEVGDQTSESQHSIDGGKLRISTSDVSASSQRWVGGFNPFATYELVLNQFEGTGRIGLRFHDTKHTTFLSASIVAKDSSYQTIEWVVTNEGKVVNRQEFAWPAEVPTEGPLRLRVQMLAVGANLYLESRGRSHLIGYPDFNEYLELRSKDRIARYEFRLFSDLESNSFAQIDEVLSALTPGCGQADIRAITNQSGEPLLDQGRVWLTMTVRGRALPHPLQGVFSMNPSVFDLRFEGIIVFDMGDGLWRNELASHLFYDETAKQWRGWTTGFSALGTKSKQEEKAILAVWSDRDPRRGFSIMRARPVGLTGQHEDPHGVFDSQTGKWRLLLSEKAGKYRAGMWESDTWDRDYQRLAGPVEMDSTGTLIQRIGTSRYVFFGSADRKVYIRTYPDLKPVGELQMHLPPWNENTGTRIWPNIIPLPDGYPAPYIALMMDRQNYPGMPSRNWTYGAMYLFHANPSPSP</sequence>
<dbReference type="OrthoDB" id="225477at2"/>
<reference evidence="1 2" key="1">
    <citation type="submission" date="2019-02" db="EMBL/GenBank/DDBJ databases">
        <title>Deep-cultivation of Planctomycetes and their phenomic and genomic characterization uncovers novel biology.</title>
        <authorList>
            <person name="Wiegand S."/>
            <person name="Jogler M."/>
            <person name="Boedeker C."/>
            <person name="Pinto D."/>
            <person name="Vollmers J."/>
            <person name="Rivas-Marin E."/>
            <person name="Kohn T."/>
            <person name="Peeters S.H."/>
            <person name="Heuer A."/>
            <person name="Rast P."/>
            <person name="Oberbeckmann S."/>
            <person name="Bunk B."/>
            <person name="Jeske O."/>
            <person name="Meyerdierks A."/>
            <person name="Storesund J.E."/>
            <person name="Kallscheuer N."/>
            <person name="Luecker S."/>
            <person name="Lage O.M."/>
            <person name="Pohl T."/>
            <person name="Merkel B.J."/>
            <person name="Hornburger P."/>
            <person name="Mueller R.-W."/>
            <person name="Bruemmer F."/>
            <person name="Labrenz M."/>
            <person name="Spormann A.M."/>
            <person name="Op Den Camp H."/>
            <person name="Overmann J."/>
            <person name="Amann R."/>
            <person name="Jetten M.S.M."/>
            <person name="Mascher T."/>
            <person name="Medema M.H."/>
            <person name="Devos D.P."/>
            <person name="Kaster A.-K."/>
            <person name="Ovreas L."/>
            <person name="Rohde M."/>
            <person name="Galperin M.Y."/>
            <person name="Jogler C."/>
        </authorList>
    </citation>
    <scope>NUCLEOTIDE SEQUENCE [LARGE SCALE GENOMIC DNA]</scope>
    <source>
        <strain evidence="1 2">Poly41</strain>
    </source>
</reference>
<dbReference type="Proteomes" id="UP000319143">
    <property type="component" value="Unassembled WGS sequence"/>
</dbReference>
<name>A0A5C6DNG6_9BACT</name>
<keyword evidence="2" id="KW-1185">Reference proteome</keyword>
<evidence type="ECO:0000313" key="2">
    <source>
        <dbReference type="Proteomes" id="UP000319143"/>
    </source>
</evidence>
<dbReference type="EMBL" id="SJPV01000004">
    <property type="protein sequence ID" value="TWU38268.1"/>
    <property type="molecule type" value="Genomic_DNA"/>
</dbReference>
<dbReference type="RefSeq" id="WP_146526608.1">
    <property type="nucleotide sequence ID" value="NZ_SJPV01000004.1"/>
</dbReference>
<evidence type="ECO:0000313" key="1">
    <source>
        <dbReference type="EMBL" id="TWU38268.1"/>
    </source>
</evidence>
<organism evidence="1 2">
    <name type="scientific">Novipirellula artificiosorum</name>
    <dbReference type="NCBI Taxonomy" id="2528016"/>
    <lineage>
        <taxon>Bacteria</taxon>
        <taxon>Pseudomonadati</taxon>
        <taxon>Planctomycetota</taxon>
        <taxon>Planctomycetia</taxon>
        <taxon>Pirellulales</taxon>
        <taxon>Pirellulaceae</taxon>
        <taxon>Novipirellula</taxon>
    </lineage>
</organism>
<accession>A0A5C6DNG6</accession>
<gene>
    <name evidence="1" type="ORF">Poly41_27440</name>
</gene>
<comment type="caution">
    <text evidence="1">The sequence shown here is derived from an EMBL/GenBank/DDBJ whole genome shotgun (WGS) entry which is preliminary data.</text>
</comment>
<dbReference type="AlphaFoldDB" id="A0A5C6DNG6"/>
<proteinExistence type="predicted"/>
<protein>
    <submittedName>
        <fullName evidence="1">Uncharacterized protein</fullName>
    </submittedName>
</protein>